<comment type="caution">
    <text evidence="7">The sequence shown here is derived from an EMBL/GenBank/DDBJ whole genome shotgun (WGS) entry which is preliminary data.</text>
</comment>
<proteinExistence type="predicted"/>
<keyword evidence="1" id="KW-0805">Transcription regulation</keyword>
<dbReference type="InterPro" id="IPR009057">
    <property type="entry name" value="Homeodomain-like_sf"/>
</dbReference>
<dbReference type="SUPFAM" id="SSF48498">
    <property type="entry name" value="Tetracyclin repressor-like, C-terminal domain"/>
    <property type="match status" value="1"/>
</dbReference>
<evidence type="ECO:0000256" key="2">
    <source>
        <dbReference type="ARBA" id="ARBA00023125"/>
    </source>
</evidence>
<evidence type="ECO:0000256" key="5">
    <source>
        <dbReference type="SAM" id="MobiDB-lite"/>
    </source>
</evidence>
<dbReference type="SUPFAM" id="SSF46689">
    <property type="entry name" value="Homeodomain-like"/>
    <property type="match status" value="1"/>
</dbReference>
<organism evidence="7 8">
    <name type="scientific">Leucobacter aridicollis</name>
    <dbReference type="NCBI Taxonomy" id="283878"/>
    <lineage>
        <taxon>Bacteria</taxon>
        <taxon>Bacillati</taxon>
        <taxon>Actinomycetota</taxon>
        <taxon>Actinomycetes</taxon>
        <taxon>Micrococcales</taxon>
        <taxon>Microbacteriaceae</taxon>
        <taxon>Leucobacter</taxon>
    </lineage>
</organism>
<dbReference type="EMBL" id="JACCBD010000001">
    <property type="protein sequence ID" value="NYD25955.1"/>
    <property type="molecule type" value="Genomic_DNA"/>
</dbReference>
<dbReference type="PANTHER" id="PTHR30055">
    <property type="entry name" value="HTH-TYPE TRANSCRIPTIONAL REGULATOR RUTR"/>
    <property type="match status" value="1"/>
</dbReference>
<dbReference type="Proteomes" id="UP000586095">
    <property type="component" value="Unassembled WGS sequence"/>
</dbReference>
<reference evidence="7 8" key="1">
    <citation type="submission" date="2020-07" db="EMBL/GenBank/DDBJ databases">
        <title>Sequencing the genomes of 1000 actinobacteria strains.</title>
        <authorList>
            <person name="Klenk H.-P."/>
        </authorList>
    </citation>
    <scope>NUCLEOTIDE SEQUENCE [LARGE SCALE GENOMIC DNA]</scope>
    <source>
        <strain evidence="7 8">DSM 17380</strain>
    </source>
</reference>
<dbReference type="InterPro" id="IPR011075">
    <property type="entry name" value="TetR_C"/>
</dbReference>
<dbReference type="AlphaFoldDB" id="A0A852R2W5"/>
<feature type="domain" description="HTH tetR-type" evidence="6">
    <location>
        <begin position="39"/>
        <end position="99"/>
    </location>
</feature>
<evidence type="ECO:0000256" key="4">
    <source>
        <dbReference type="PROSITE-ProRule" id="PRU00335"/>
    </source>
</evidence>
<sequence>MVAAQPSRPSGSVSEGAGRGTPPVRGAGQSSRSGPVRSEAARQAILIAAVELLIERGYDSLTIEGIAARAGVGKQTIYRWWKSKSAILAECLLEGLVFPGKLSVPDTGDVRADLATWLAAIGELIEGEHGEGLVRSLIAAATDNADVGRRLRDSISGSGALSARLHAGRGTTPLLGDDAPVDEIADALIGAVLLRAISRAGLDRAAVDRLLVALLGVPESAPDPGRGA</sequence>
<name>A0A852R2W5_9MICO</name>
<dbReference type="InterPro" id="IPR001647">
    <property type="entry name" value="HTH_TetR"/>
</dbReference>
<evidence type="ECO:0000256" key="1">
    <source>
        <dbReference type="ARBA" id="ARBA00023015"/>
    </source>
</evidence>
<dbReference type="InterPro" id="IPR050109">
    <property type="entry name" value="HTH-type_TetR-like_transc_reg"/>
</dbReference>
<dbReference type="PANTHER" id="PTHR30055:SF148">
    <property type="entry name" value="TETR-FAMILY TRANSCRIPTIONAL REGULATOR"/>
    <property type="match status" value="1"/>
</dbReference>
<keyword evidence="2 4" id="KW-0238">DNA-binding</keyword>
<keyword evidence="8" id="KW-1185">Reference proteome</keyword>
<gene>
    <name evidence="7" type="ORF">BJ960_000758</name>
</gene>
<dbReference type="Gene3D" id="1.10.357.10">
    <property type="entry name" value="Tetracycline Repressor, domain 2"/>
    <property type="match status" value="1"/>
</dbReference>
<dbReference type="PRINTS" id="PR00455">
    <property type="entry name" value="HTHTETR"/>
</dbReference>
<dbReference type="GO" id="GO:0000976">
    <property type="term" value="F:transcription cis-regulatory region binding"/>
    <property type="evidence" value="ECO:0007669"/>
    <property type="project" value="TreeGrafter"/>
</dbReference>
<feature type="DNA-binding region" description="H-T-H motif" evidence="4">
    <location>
        <begin position="62"/>
        <end position="81"/>
    </location>
</feature>
<evidence type="ECO:0000313" key="8">
    <source>
        <dbReference type="Proteomes" id="UP000586095"/>
    </source>
</evidence>
<feature type="region of interest" description="Disordered" evidence="5">
    <location>
        <begin position="1"/>
        <end position="36"/>
    </location>
</feature>
<evidence type="ECO:0000256" key="3">
    <source>
        <dbReference type="ARBA" id="ARBA00023163"/>
    </source>
</evidence>
<keyword evidence="3" id="KW-0804">Transcription</keyword>
<dbReference type="Pfam" id="PF00440">
    <property type="entry name" value="TetR_N"/>
    <property type="match status" value="1"/>
</dbReference>
<dbReference type="PROSITE" id="PS50977">
    <property type="entry name" value="HTH_TETR_2"/>
    <property type="match status" value="1"/>
</dbReference>
<dbReference type="Pfam" id="PF16859">
    <property type="entry name" value="TetR_C_11"/>
    <property type="match status" value="1"/>
</dbReference>
<evidence type="ECO:0000259" key="6">
    <source>
        <dbReference type="PROSITE" id="PS50977"/>
    </source>
</evidence>
<protein>
    <submittedName>
        <fullName evidence="7">AcrR family transcriptional regulator</fullName>
    </submittedName>
</protein>
<evidence type="ECO:0000313" key="7">
    <source>
        <dbReference type="EMBL" id="NYD25955.1"/>
    </source>
</evidence>
<dbReference type="GO" id="GO:0003700">
    <property type="term" value="F:DNA-binding transcription factor activity"/>
    <property type="evidence" value="ECO:0007669"/>
    <property type="project" value="TreeGrafter"/>
</dbReference>
<dbReference type="InterPro" id="IPR036271">
    <property type="entry name" value="Tet_transcr_reg_TetR-rel_C_sf"/>
</dbReference>
<accession>A0A852R2W5</accession>
<dbReference type="RefSeq" id="WP_185986322.1">
    <property type="nucleotide sequence ID" value="NZ_BAAALZ010000002.1"/>
</dbReference>